<dbReference type="Proteomes" id="UP000232229">
    <property type="component" value="Chromosome"/>
</dbReference>
<dbReference type="RefSeq" id="WP_027875760.1">
    <property type="nucleotide sequence ID" value="NZ_CP023173.1"/>
</dbReference>
<keyword evidence="2" id="KW-0813">Transport</keyword>
<name>A0A249SML7_9MOLU</name>
<evidence type="ECO:0000313" key="7">
    <source>
        <dbReference type="Proteomes" id="UP000232229"/>
    </source>
</evidence>
<keyword evidence="3" id="KW-0547">Nucleotide-binding</keyword>
<dbReference type="Pfam" id="PF00005">
    <property type="entry name" value="ABC_tran"/>
    <property type="match status" value="2"/>
</dbReference>
<reference evidence="6 7" key="1">
    <citation type="submission" date="2017-08" db="EMBL/GenBank/DDBJ databases">
        <title>Complete Genome Sequence of Mesoplasma chauliocola.</title>
        <authorList>
            <person name="Knight T.F.Jr."/>
            <person name="Citino T."/>
        </authorList>
    </citation>
    <scope>NUCLEOTIDE SEQUENCE [LARGE SCALE GENOMIC DNA]</scope>
    <source>
        <strain evidence="6 7">CHPA-2</strain>
    </source>
</reference>
<dbReference type="SUPFAM" id="SSF52540">
    <property type="entry name" value="P-loop containing nucleoside triphosphate hydrolases"/>
    <property type="match status" value="2"/>
</dbReference>
<protein>
    <submittedName>
        <fullName evidence="6">ABC transporter ATP-binding protein</fullName>
    </submittedName>
</protein>
<proteinExistence type="inferred from homology"/>
<dbReference type="GO" id="GO:0016887">
    <property type="term" value="F:ATP hydrolysis activity"/>
    <property type="evidence" value="ECO:0007669"/>
    <property type="project" value="InterPro"/>
</dbReference>
<evidence type="ECO:0000256" key="2">
    <source>
        <dbReference type="ARBA" id="ARBA00022448"/>
    </source>
</evidence>
<comment type="similarity">
    <text evidence="1">Belongs to the ABC transporter superfamily.</text>
</comment>
<dbReference type="InterPro" id="IPR013563">
    <property type="entry name" value="Oligopep_ABC_C"/>
</dbReference>
<sequence>MAKQSLLKVRDLLIEYGHGKNKVSAVKEVSFDIYKGETFGLVGESGSGKSTIGKALMGIEPINDGTIYYQDTLAFGKTPNLIKMNEKMEHHVKVMKLNQTAITKALEIYAEDYKRVYFKYIEGKYYDLKSKETVEYSDNKIRKIEEGLDLKDHKLVSKSKDPKLKLVEDAVKEIIKRILKLYKLQDKSLALLKMLKKDEIINVDLLKKVTELHTRTNKLTLKIRKSESKMYLTIQEIEKVRNDVRKGKYKSVKRFFFDLGKLLEALISEHKLVSPMISELKQAQKLSSALVSKGSSKKEWSKWINEKFSKTTDEQKLIELEQIKELMTMENIQKTLESSPKYKLPTSSEKHELKKQMQMIFQDPASSLNDRMPVEEIIAEGLDNFPELYKNEFAAQTYIEWFELNNPDKIGMITLENIKYNKVKQFLILQLLTTVGMLPEHLSRYPHEFSGGQRQRIGIARALIMKPSFVVCDEPISALDVSIRAQVINLLSKFQLEFDLTYIFIAHDLSVVRFIANRIAVIYRGDIVELADADELFNNPLHPYTKSLLSAVPLPDPELEKKKKSIKYDPEAEHFDYITDSPKWREIEKGHFILANEREALEIKNQKKKNKKVTQKGA</sequence>
<organism evidence="6 7">
    <name type="scientific">Mesoplasma chauliocola</name>
    <dbReference type="NCBI Taxonomy" id="216427"/>
    <lineage>
        <taxon>Bacteria</taxon>
        <taxon>Bacillati</taxon>
        <taxon>Mycoplasmatota</taxon>
        <taxon>Mollicutes</taxon>
        <taxon>Entomoplasmatales</taxon>
        <taxon>Entomoplasmataceae</taxon>
        <taxon>Mesoplasma</taxon>
    </lineage>
</organism>
<feature type="domain" description="ABC transporter" evidence="5">
    <location>
        <begin position="7"/>
        <end position="549"/>
    </location>
</feature>
<dbReference type="GO" id="GO:0055085">
    <property type="term" value="P:transmembrane transport"/>
    <property type="evidence" value="ECO:0007669"/>
    <property type="project" value="UniProtKB-ARBA"/>
</dbReference>
<gene>
    <name evidence="6" type="ORF">CK556_00560</name>
</gene>
<dbReference type="GO" id="GO:0015833">
    <property type="term" value="P:peptide transport"/>
    <property type="evidence" value="ECO:0007669"/>
    <property type="project" value="InterPro"/>
</dbReference>
<dbReference type="KEGG" id="mchc:CK556_00560"/>
<keyword evidence="4 6" id="KW-0067">ATP-binding</keyword>
<keyword evidence="7" id="KW-1185">Reference proteome</keyword>
<evidence type="ECO:0000256" key="3">
    <source>
        <dbReference type="ARBA" id="ARBA00022741"/>
    </source>
</evidence>
<evidence type="ECO:0000259" key="5">
    <source>
        <dbReference type="PROSITE" id="PS50893"/>
    </source>
</evidence>
<evidence type="ECO:0000256" key="1">
    <source>
        <dbReference type="ARBA" id="ARBA00005417"/>
    </source>
</evidence>
<dbReference type="InterPro" id="IPR017871">
    <property type="entry name" value="ABC_transporter-like_CS"/>
</dbReference>
<evidence type="ECO:0000256" key="4">
    <source>
        <dbReference type="ARBA" id="ARBA00022840"/>
    </source>
</evidence>
<dbReference type="CDD" id="cd03257">
    <property type="entry name" value="ABC_NikE_OppD_transporters"/>
    <property type="match status" value="1"/>
</dbReference>
<dbReference type="GO" id="GO:0005524">
    <property type="term" value="F:ATP binding"/>
    <property type="evidence" value="ECO:0007669"/>
    <property type="project" value="UniProtKB-KW"/>
</dbReference>
<dbReference type="InterPro" id="IPR003593">
    <property type="entry name" value="AAA+_ATPase"/>
</dbReference>
<dbReference type="STRING" id="1336232.GCA_000518825_00559"/>
<dbReference type="PROSITE" id="PS00211">
    <property type="entry name" value="ABC_TRANSPORTER_1"/>
    <property type="match status" value="1"/>
</dbReference>
<dbReference type="SMART" id="SM00382">
    <property type="entry name" value="AAA"/>
    <property type="match status" value="1"/>
</dbReference>
<dbReference type="Pfam" id="PF08352">
    <property type="entry name" value="oligo_HPY"/>
    <property type="match status" value="1"/>
</dbReference>
<dbReference type="Gene3D" id="3.40.50.300">
    <property type="entry name" value="P-loop containing nucleotide triphosphate hydrolases"/>
    <property type="match status" value="2"/>
</dbReference>
<dbReference type="PROSITE" id="PS50893">
    <property type="entry name" value="ABC_TRANSPORTER_2"/>
    <property type="match status" value="1"/>
</dbReference>
<dbReference type="PANTHER" id="PTHR43776">
    <property type="entry name" value="TRANSPORT ATP-BINDING PROTEIN"/>
    <property type="match status" value="1"/>
</dbReference>
<dbReference type="AlphaFoldDB" id="A0A249SML7"/>
<dbReference type="InterPro" id="IPR027417">
    <property type="entry name" value="P-loop_NTPase"/>
</dbReference>
<dbReference type="InterPro" id="IPR050319">
    <property type="entry name" value="ABC_transp_ATP-bind"/>
</dbReference>
<dbReference type="PANTHER" id="PTHR43776:SF7">
    <property type="entry name" value="D,D-DIPEPTIDE TRANSPORT ATP-BINDING PROTEIN DDPF-RELATED"/>
    <property type="match status" value="1"/>
</dbReference>
<accession>A0A249SML7</accession>
<evidence type="ECO:0000313" key="6">
    <source>
        <dbReference type="EMBL" id="ASZ08858.1"/>
    </source>
</evidence>
<dbReference type="EMBL" id="CP023173">
    <property type="protein sequence ID" value="ASZ08858.1"/>
    <property type="molecule type" value="Genomic_DNA"/>
</dbReference>
<dbReference type="InterPro" id="IPR003439">
    <property type="entry name" value="ABC_transporter-like_ATP-bd"/>
</dbReference>